<dbReference type="PANTHER" id="PTHR13683:SF817">
    <property type="entry name" value="OS07G0592200 PROTEIN"/>
    <property type="match status" value="1"/>
</dbReference>
<dbReference type="Proteomes" id="UP001341840">
    <property type="component" value="Unassembled WGS sequence"/>
</dbReference>
<dbReference type="PANTHER" id="PTHR13683">
    <property type="entry name" value="ASPARTYL PROTEASES"/>
    <property type="match status" value="1"/>
</dbReference>
<proteinExistence type="inferred from homology"/>
<dbReference type="EMBL" id="JASCZI010122407">
    <property type="protein sequence ID" value="MED6164266.1"/>
    <property type="molecule type" value="Genomic_DNA"/>
</dbReference>
<evidence type="ECO:0000259" key="3">
    <source>
        <dbReference type="PROSITE" id="PS51767"/>
    </source>
</evidence>
<organism evidence="4 5">
    <name type="scientific">Stylosanthes scabra</name>
    <dbReference type="NCBI Taxonomy" id="79078"/>
    <lineage>
        <taxon>Eukaryota</taxon>
        <taxon>Viridiplantae</taxon>
        <taxon>Streptophyta</taxon>
        <taxon>Embryophyta</taxon>
        <taxon>Tracheophyta</taxon>
        <taxon>Spermatophyta</taxon>
        <taxon>Magnoliopsida</taxon>
        <taxon>eudicotyledons</taxon>
        <taxon>Gunneridae</taxon>
        <taxon>Pentapetalae</taxon>
        <taxon>rosids</taxon>
        <taxon>fabids</taxon>
        <taxon>Fabales</taxon>
        <taxon>Fabaceae</taxon>
        <taxon>Papilionoideae</taxon>
        <taxon>50 kb inversion clade</taxon>
        <taxon>dalbergioids sensu lato</taxon>
        <taxon>Dalbergieae</taxon>
        <taxon>Pterocarpus clade</taxon>
        <taxon>Stylosanthes</taxon>
    </lineage>
</organism>
<dbReference type="SUPFAM" id="SSF50630">
    <property type="entry name" value="Acid proteases"/>
    <property type="match status" value="1"/>
</dbReference>
<keyword evidence="2" id="KW-0812">Transmembrane</keyword>
<feature type="non-terminal residue" evidence="4">
    <location>
        <position position="1"/>
    </location>
</feature>
<dbReference type="InterPro" id="IPR001461">
    <property type="entry name" value="Aspartic_peptidase_A1"/>
</dbReference>
<comment type="caution">
    <text evidence="4">The sequence shown here is derived from an EMBL/GenBank/DDBJ whole genome shotgun (WGS) entry which is preliminary data.</text>
</comment>
<dbReference type="InterPro" id="IPR032799">
    <property type="entry name" value="TAXi_C"/>
</dbReference>
<keyword evidence="5" id="KW-1185">Reference proteome</keyword>
<feature type="domain" description="Peptidase A1" evidence="3">
    <location>
        <begin position="1"/>
        <end position="105"/>
    </location>
</feature>
<gene>
    <name evidence="4" type="ORF">PIB30_088028</name>
</gene>
<protein>
    <recommendedName>
        <fullName evidence="3">Peptidase A1 domain-containing protein</fullName>
    </recommendedName>
</protein>
<evidence type="ECO:0000256" key="1">
    <source>
        <dbReference type="ARBA" id="ARBA00007447"/>
    </source>
</evidence>
<dbReference type="PROSITE" id="PS51767">
    <property type="entry name" value="PEPTIDASE_A1"/>
    <property type="match status" value="1"/>
</dbReference>
<evidence type="ECO:0000313" key="5">
    <source>
        <dbReference type="Proteomes" id="UP001341840"/>
    </source>
</evidence>
<dbReference type="Pfam" id="PF14541">
    <property type="entry name" value="TAXi_C"/>
    <property type="match status" value="1"/>
</dbReference>
<comment type="similarity">
    <text evidence="1">Belongs to the peptidase A1 family.</text>
</comment>
<feature type="transmembrane region" description="Helical" evidence="2">
    <location>
        <begin position="248"/>
        <end position="273"/>
    </location>
</feature>
<keyword evidence="2" id="KW-1133">Transmembrane helix</keyword>
<sequence>IEKELHSFKQISGPDPNYNDICFSGAGSDVSQLSNSFPVVDLVFGNGQKYSLSPENYMFRHSKVRGAYCLGVFQNGKDPTTLLGGIVVRNTLVTYDREHKKVGFWKTNCGELWEKLQISNTSPSMPPNSGVTNSSQTFGPSIAPTAMQRNAPPGEIQITQITIVISFNISYVDLKPRIPELTGLIANGLDVNTSQVHLLNLTSFGSSSISRWAIIPSADANYISNTTAKLLRSIQQLTGSSPNWWQQYYWVVGLSVLVTLLIGLLAFKVFAIWRRQESVHTYKPVNAAVPEQELQPL</sequence>
<reference evidence="4 5" key="1">
    <citation type="journal article" date="2023" name="Plants (Basel)">
        <title>Bridging the Gap: Combining Genomics and Transcriptomics Approaches to Understand Stylosanthes scabra, an Orphan Legume from the Brazilian Caatinga.</title>
        <authorList>
            <person name="Ferreira-Neto J.R.C."/>
            <person name="da Silva M.D."/>
            <person name="Binneck E."/>
            <person name="de Melo N.F."/>
            <person name="da Silva R.H."/>
            <person name="de Melo A.L.T.M."/>
            <person name="Pandolfi V."/>
            <person name="Bustamante F.O."/>
            <person name="Brasileiro-Vidal A.C."/>
            <person name="Benko-Iseppon A.M."/>
        </authorList>
    </citation>
    <scope>NUCLEOTIDE SEQUENCE [LARGE SCALE GENOMIC DNA]</scope>
    <source>
        <tissue evidence="4">Leaves</tissue>
    </source>
</reference>
<dbReference type="InterPro" id="IPR033121">
    <property type="entry name" value="PEPTIDASE_A1"/>
</dbReference>
<evidence type="ECO:0000256" key="2">
    <source>
        <dbReference type="SAM" id="Phobius"/>
    </source>
</evidence>
<accession>A0ABU6USG6</accession>
<keyword evidence="2" id="KW-0472">Membrane</keyword>
<dbReference type="Gene3D" id="2.40.70.10">
    <property type="entry name" value="Acid Proteases"/>
    <property type="match status" value="1"/>
</dbReference>
<evidence type="ECO:0000313" key="4">
    <source>
        <dbReference type="EMBL" id="MED6164266.1"/>
    </source>
</evidence>
<dbReference type="InterPro" id="IPR021109">
    <property type="entry name" value="Peptidase_aspartic_dom_sf"/>
</dbReference>
<name>A0ABU6USG6_9FABA</name>